<name>I4CDV1_DESTA</name>
<gene>
    <name evidence="2" type="ordered locus">Desti_5139</name>
</gene>
<reference evidence="3" key="1">
    <citation type="submission" date="2012-06" db="EMBL/GenBank/DDBJ databases">
        <title>Complete sequence of chromosome of Desulfomonile tiedjei DSM 6799.</title>
        <authorList>
            <person name="Lucas S."/>
            <person name="Copeland A."/>
            <person name="Lapidus A."/>
            <person name="Glavina del Rio T."/>
            <person name="Dalin E."/>
            <person name="Tice H."/>
            <person name="Bruce D."/>
            <person name="Goodwin L."/>
            <person name="Pitluck S."/>
            <person name="Peters L."/>
            <person name="Ovchinnikova G."/>
            <person name="Zeytun A."/>
            <person name="Lu M."/>
            <person name="Kyrpides N."/>
            <person name="Mavromatis K."/>
            <person name="Ivanova N."/>
            <person name="Brettin T."/>
            <person name="Detter J.C."/>
            <person name="Han C."/>
            <person name="Larimer F."/>
            <person name="Land M."/>
            <person name="Hauser L."/>
            <person name="Markowitz V."/>
            <person name="Cheng J.-F."/>
            <person name="Hugenholtz P."/>
            <person name="Woyke T."/>
            <person name="Wu D."/>
            <person name="Spring S."/>
            <person name="Schroeder M."/>
            <person name="Brambilla E."/>
            <person name="Klenk H.-P."/>
            <person name="Eisen J.A."/>
        </authorList>
    </citation>
    <scope>NUCLEOTIDE SEQUENCE [LARGE SCALE GENOMIC DNA]</scope>
    <source>
        <strain evidence="3">ATCC 49306 / DSM 6799 / DCB-1</strain>
    </source>
</reference>
<dbReference type="Pfam" id="PF00753">
    <property type="entry name" value="Lactamase_B"/>
    <property type="match status" value="1"/>
</dbReference>
<accession>I4CDV1</accession>
<sequence length="446" mass="49223">MLDPHKMKAAKSMVWPASKERKELDRIAAQYAGPRLVMVTENVYTAIGYGVSNMILVETGEGIVAIDTTNSQRAARDALDAFRAISKAPVTAIVYTHSHPDHVLGGKAFSNNKVEVYAHESFLDELPLQALLGKSGAVRGARMFGASLLQSERLAPNISEYPLPIAAEFIFEPVAPDSVVKPTETFNGKKTSFDIGGVTFHLYHTPGETADHTIVHMPQLGVVACGDIFYPSFPNLYTIRGCGVRPVLEWAEAQNRIIALHPHHLLQGHGFPVQGREEIRTVLSNYRDAILHVHDLALGAVQNFEPIDEVVKEAVLPHHLARLPYLIQSYGHIPYCIRSIYNSYVGWFDGNPANLSPLSRKELGKEVITLAGSVKDVLQHLEKAQEEGRHQAVLELCEMVLGNDPDNDTARRLKVNSLMAMSHLSANAPTANYYRSSAEDSKIERE</sequence>
<dbReference type="SUPFAM" id="SSF56281">
    <property type="entry name" value="Metallo-hydrolase/oxidoreductase"/>
    <property type="match status" value="1"/>
</dbReference>
<dbReference type="PANTHER" id="PTHR43223">
    <property type="entry name" value="ALKYL/ARYL-SULFATASE"/>
    <property type="match status" value="1"/>
</dbReference>
<dbReference type="AlphaFoldDB" id="I4CDV1"/>
<dbReference type="InterPro" id="IPR044097">
    <property type="entry name" value="Bds1/SdsA1_MBL-fold"/>
</dbReference>
<dbReference type="InterPro" id="IPR038536">
    <property type="entry name" value="Alkyl/aryl-sulf_dimr_sf"/>
</dbReference>
<dbReference type="SMART" id="SM00849">
    <property type="entry name" value="Lactamase_B"/>
    <property type="match status" value="1"/>
</dbReference>
<dbReference type="RefSeq" id="WP_014812844.1">
    <property type="nucleotide sequence ID" value="NC_018025.1"/>
</dbReference>
<evidence type="ECO:0000313" key="2">
    <source>
        <dbReference type="EMBL" id="AFM27742.1"/>
    </source>
</evidence>
<organism evidence="2 3">
    <name type="scientific">Desulfomonile tiedjei (strain ATCC 49306 / DSM 6799 / DCB-1)</name>
    <dbReference type="NCBI Taxonomy" id="706587"/>
    <lineage>
        <taxon>Bacteria</taxon>
        <taxon>Pseudomonadati</taxon>
        <taxon>Thermodesulfobacteriota</taxon>
        <taxon>Desulfomonilia</taxon>
        <taxon>Desulfomonilales</taxon>
        <taxon>Desulfomonilaceae</taxon>
        <taxon>Desulfomonile</taxon>
    </lineage>
</organism>
<dbReference type="GO" id="GO:0018741">
    <property type="term" value="F:linear primary-alkylsulfatase activity"/>
    <property type="evidence" value="ECO:0007669"/>
    <property type="project" value="InterPro"/>
</dbReference>
<evidence type="ECO:0000313" key="3">
    <source>
        <dbReference type="Proteomes" id="UP000006055"/>
    </source>
</evidence>
<dbReference type="OrthoDB" id="9815874at2"/>
<dbReference type="InterPro" id="IPR036866">
    <property type="entry name" value="RibonucZ/Hydroxyglut_hydro"/>
</dbReference>
<proteinExistence type="predicted"/>
<dbReference type="KEGG" id="dti:Desti_5139"/>
<protein>
    <submittedName>
        <fullName evidence="2">Alkyl sulfatase-like hydrolase</fullName>
    </submittedName>
</protein>
<dbReference type="CDD" id="cd07710">
    <property type="entry name" value="arylsulfatase_Sdsa1-like_MBL-fold"/>
    <property type="match status" value="1"/>
</dbReference>
<dbReference type="Gene3D" id="3.60.15.30">
    <property type="entry name" value="Metallo-beta-lactamase domain"/>
    <property type="match status" value="1"/>
</dbReference>
<dbReference type="HOGENOM" id="CLU_014655_0_2_7"/>
<dbReference type="GO" id="GO:0046983">
    <property type="term" value="F:protein dimerization activity"/>
    <property type="evidence" value="ECO:0007669"/>
    <property type="project" value="InterPro"/>
</dbReference>
<dbReference type="InterPro" id="IPR052195">
    <property type="entry name" value="Bact_Alkyl/Aryl-Sulfatase"/>
</dbReference>
<dbReference type="Pfam" id="PF14863">
    <property type="entry name" value="Alkyl_sulf_dimr"/>
    <property type="match status" value="1"/>
</dbReference>
<evidence type="ECO:0000259" key="1">
    <source>
        <dbReference type="SMART" id="SM00849"/>
    </source>
</evidence>
<feature type="domain" description="Metallo-beta-lactamase" evidence="1">
    <location>
        <begin position="51"/>
        <end position="264"/>
    </location>
</feature>
<dbReference type="EMBL" id="CP003360">
    <property type="protein sequence ID" value="AFM27742.1"/>
    <property type="molecule type" value="Genomic_DNA"/>
</dbReference>
<dbReference type="STRING" id="706587.Desti_5139"/>
<keyword evidence="3" id="KW-1185">Reference proteome</keyword>
<dbReference type="Gene3D" id="1.25.40.880">
    <property type="entry name" value="Alkyl sulfatase, dimerisation domain"/>
    <property type="match status" value="1"/>
</dbReference>
<dbReference type="PANTHER" id="PTHR43223:SF2">
    <property type="entry name" value="METALLO-BETA-LACTAMASE DOMAIN-CONTAINING PROTEIN"/>
    <property type="match status" value="1"/>
</dbReference>
<keyword evidence="2" id="KW-0378">Hydrolase</keyword>
<dbReference type="InterPro" id="IPR029228">
    <property type="entry name" value="Alkyl_sulf_dimr"/>
</dbReference>
<dbReference type="eggNOG" id="COG2015">
    <property type="taxonomic scope" value="Bacteria"/>
</dbReference>
<dbReference type="Proteomes" id="UP000006055">
    <property type="component" value="Chromosome"/>
</dbReference>
<dbReference type="InterPro" id="IPR001279">
    <property type="entry name" value="Metallo-B-lactamas"/>
</dbReference>
<dbReference type="GO" id="GO:0018909">
    <property type="term" value="P:dodecyl sulfate metabolic process"/>
    <property type="evidence" value="ECO:0007669"/>
    <property type="project" value="InterPro"/>
</dbReference>